<dbReference type="AlphaFoldDB" id="A0A0A0KG61"/>
<reference evidence="1 2" key="1">
    <citation type="journal article" date="2009" name="Nat. Genet.">
        <title>The genome of the cucumber, Cucumis sativus L.</title>
        <authorList>
            <person name="Huang S."/>
            <person name="Li R."/>
            <person name="Zhang Z."/>
            <person name="Li L."/>
            <person name="Gu X."/>
            <person name="Fan W."/>
            <person name="Lucas W.J."/>
            <person name="Wang X."/>
            <person name="Xie B."/>
            <person name="Ni P."/>
            <person name="Ren Y."/>
            <person name="Zhu H."/>
            <person name="Li J."/>
            <person name="Lin K."/>
            <person name="Jin W."/>
            <person name="Fei Z."/>
            <person name="Li G."/>
            <person name="Staub J."/>
            <person name="Kilian A."/>
            <person name="van der Vossen E.A."/>
            <person name="Wu Y."/>
            <person name="Guo J."/>
            <person name="He J."/>
            <person name="Jia Z."/>
            <person name="Ren Y."/>
            <person name="Tian G."/>
            <person name="Lu Y."/>
            <person name="Ruan J."/>
            <person name="Qian W."/>
            <person name="Wang M."/>
            <person name="Huang Q."/>
            <person name="Li B."/>
            <person name="Xuan Z."/>
            <person name="Cao J."/>
            <person name="Asan"/>
            <person name="Wu Z."/>
            <person name="Zhang J."/>
            <person name="Cai Q."/>
            <person name="Bai Y."/>
            <person name="Zhao B."/>
            <person name="Han Y."/>
            <person name="Li Y."/>
            <person name="Li X."/>
            <person name="Wang S."/>
            <person name="Shi Q."/>
            <person name="Liu S."/>
            <person name="Cho W.K."/>
            <person name="Kim J.Y."/>
            <person name="Xu Y."/>
            <person name="Heller-Uszynska K."/>
            <person name="Miao H."/>
            <person name="Cheng Z."/>
            <person name="Zhang S."/>
            <person name="Wu J."/>
            <person name="Yang Y."/>
            <person name="Kang H."/>
            <person name="Li M."/>
            <person name="Liang H."/>
            <person name="Ren X."/>
            <person name="Shi Z."/>
            <person name="Wen M."/>
            <person name="Jian M."/>
            <person name="Yang H."/>
            <person name="Zhang G."/>
            <person name="Yang Z."/>
            <person name="Chen R."/>
            <person name="Liu S."/>
            <person name="Li J."/>
            <person name="Ma L."/>
            <person name="Liu H."/>
            <person name="Zhou Y."/>
            <person name="Zhao J."/>
            <person name="Fang X."/>
            <person name="Li G."/>
            <person name="Fang L."/>
            <person name="Li Y."/>
            <person name="Liu D."/>
            <person name="Zheng H."/>
            <person name="Zhang Y."/>
            <person name="Qin N."/>
            <person name="Li Z."/>
            <person name="Yang G."/>
            <person name="Yang S."/>
            <person name="Bolund L."/>
            <person name="Kristiansen K."/>
            <person name="Zheng H."/>
            <person name="Li S."/>
            <person name="Zhang X."/>
            <person name="Yang H."/>
            <person name="Wang J."/>
            <person name="Sun R."/>
            <person name="Zhang B."/>
            <person name="Jiang S."/>
            <person name="Wang J."/>
            <person name="Du Y."/>
            <person name="Li S."/>
        </authorList>
    </citation>
    <scope>NUCLEOTIDE SEQUENCE [LARGE SCALE GENOMIC DNA]</scope>
    <source>
        <strain evidence="2">cv. 9930</strain>
    </source>
</reference>
<gene>
    <name evidence="1" type="ORF">Csa_6G407055</name>
</gene>
<organism evidence="1 2">
    <name type="scientific">Cucumis sativus</name>
    <name type="common">Cucumber</name>
    <dbReference type="NCBI Taxonomy" id="3659"/>
    <lineage>
        <taxon>Eukaryota</taxon>
        <taxon>Viridiplantae</taxon>
        <taxon>Streptophyta</taxon>
        <taxon>Embryophyta</taxon>
        <taxon>Tracheophyta</taxon>
        <taxon>Spermatophyta</taxon>
        <taxon>Magnoliopsida</taxon>
        <taxon>eudicotyledons</taxon>
        <taxon>Gunneridae</taxon>
        <taxon>Pentapetalae</taxon>
        <taxon>rosids</taxon>
        <taxon>fabids</taxon>
        <taxon>Cucurbitales</taxon>
        <taxon>Cucurbitaceae</taxon>
        <taxon>Benincaseae</taxon>
        <taxon>Cucumis</taxon>
    </lineage>
</organism>
<dbReference type="Proteomes" id="UP000029981">
    <property type="component" value="Chromosome 6"/>
</dbReference>
<sequence length="97" mass="11113">MKLIKLRLARKHLIWIASSTCFDFESSYVRSLHRLQTKLPSHVSRMKQQKTNGQQSLSCSTVPTESSLRLTKWILYNGILVHPFTQTLTGTSFGISF</sequence>
<reference evidence="1 2" key="3">
    <citation type="journal article" date="2010" name="BMC Genomics">
        <title>Transcriptome sequencing and comparative analysis of cucumber flowers with different sex types.</title>
        <authorList>
            <person name="Guo S."/>
            <person name="Zheng Y."/>
            <person name="Joung J.G."/>
            <person name="Liu S."/>
            <person name="Zhang Z."/>
            <person name="Crasta O.R."/>
            <person name="Sobral B.W."/>
            <person name="Xu Y."/>
            <person name="Huang S."/>
            <person name="Fei Z."/>
        </authorList>
    </citation>
    <scope>NUCLEOTIDE SEQUENCE [LARGE SCALE GENOMIC DNA]</scope>
    <source>
        <strain evidence="2">cv. 9930</strain>
    </source>
</reference>
<proteinExistence type="predicted"/>
<dbReference type="EMBL" id="CM002927">
    <property type="protein sequence ID" value="KGN47844.1"/>
    <property type="molecule type" value="Genomic_DNA"/>
</dbReference>
<keyword evidence="2" id="KW-1185">Reference proteome</keyword>
<dbReference type="Gramene" id="KGN47844">
    <property type="protein sequence ID" value="KGN47844"/>
    <property type="gene ID" value="Csa_6G407055"/>
</dbReference>
<accession>A0A0A0KG61</accession>
<evidence type="ECO:0000313" key="1">
    <source>
        <dbReference type="EMBL" id="KGN47844.1"/>
    </source>
</evidence>
<reference evidence="1 2" key="2">
    <citation type="journal article" date="2009" name="PLoS ONE">
        <title>An integrated genetic and cytogenetic map of the cucumber genome.</title>
        <authorList>
            <person name="Ren Y."/>
            <person name="Zhang Z."/>
            <person name="Liu J."/>
            <person name="Staub J.E."/>
            <person name="Han Y."/>
            <person name="Cheng Z."/>
            <person name="Li X."/>
            <person name="Lu J."/>
            <person name="Miao H."/>
            <person name="Kang H."/>
            <person name="Xie B."/>
            <person name="Gu X."/>
            <person name="Wang X."/>
            <person name="Du Y."/>
            <person name="Jin W."/>
            <person name="Huang S."/>
        </authorList>
    </citation>
    <scope>NUCLEOTIDE SEQUENCE [LARGE SCALE GENOMIC DNA]</scope>
    <source>
        <strain evidence="2">cv. 9930</strain>
    </source>
</reference>
<evidence type="ECO:0000313" key="2">
    <source>
        <dbReference type="Proteomes" id="UP000029981"/>
    </source>
</evidence>
<name>A0A0A0KG61_CUCSA</name>
<protein>
    <submittedName>
        <fullName evidence="1">Uncharacterized protein</fullName>
    </submittedName>
</protein>
<reference evidence="1 2" key="4">
    <citation type="journal article" date="2011" name="BMC Genomics">
        <title>RNA-Seq improves annotation of protein-coding genes in the cucumber genome.</title>
        <authorList>
            <person name="Li Z."/>
            <person name="Zhang Z."/>
            <person name="Yan P."/>
            <person name="Huang S."/>
            <person name="Fei Z."/>
            <person name="Lin K."/>
        </authorList>
    </citation>
    <scope>NUCLEOTIDE SEQUENCE [LARGE SCALE GENOMIC DNA]</scope>
    <source>
        <strain evidence="2">cv. 9930</strain>
    </source>
</reference>